<gene>
    <name evidence="1" type="ORF">Pmgp_00828</name>
</gene>
<proteinExistence type="predicted"/>
<dbReference type="Pfam" id="PF20660">
    <property type="entry name" value="DUF6812"/>
    <property type="match status" value="1"/>
</dbReference>
<dbReference type="RefSeq" id="WP_134212709.1">
    <property type="nucleotide sequence ID" value="NZ_QFFZ01000006.1"/>
</dbReference>
<evidence type="ECO:0000313" key="2">
    <source>
        <dbReference type="Proteomes" id="UP000297597"/>
    </source>
</evidence>
<organism evidence="1 2">
    <name type="scientific">Pelotomaculum propionicicum</name>
    <dbReference type="NCBI Taxonomy" id="258475"/>
    <lineage>
        <taxon>Bacteria</taxon>
        <taxon>Bacillati</taxon>
        <taxon>Bacillota</taxon>
        <taxon>Clostridia</taxon>
        <taxon>Eubacteriales</taxon>
        <taxon>Desulfotomaculaceae</taxon>
        <taxon>Pelotomaculum</taxon>
    </lineage>
</organism>
<comment type="caution">
    <text evidence="1">The sequence shown here is derived from an EMBL/GenBank/DDBJ whole genome shotgun (WGS) entry which is preliminary data.</text>
</comment>
<dbReference type="EMBL" id="QFFZ01000006">
    <property type="protein sequence ID" value="TEB12497.1"/>
    <property type="molecule type" value="Genomic_DNA"/>
</dbReference>
<keyword evidence="2" id="KW-1185">Reference proteome</keyword>
<accession>A0A4Y7RW50</accession>
<evidence type="ECO:0000313" key="1">
    <source>
        <dbReference type="EMBL" id="TEB12497.1"/>
    </source>
</evidence>
<sequence>MNEKQKRIIKSSPEKHVEKVSSRVIIITDINRIEGDAHCFPALRLLDLLNSPSQFIPLTNAVIYNLERDRELYSVDFISLNKNIIRMVMELNK</sequence>
<name>A0A4Y7RW50_9FIRM</name>
<reference evidence="1 2" key="1">
    <citation type="journal article" date="2018" name="Environ. Microbiol.">
        <title>Novel energy conservation strategies and behaviour of Pelotomaculum schinkii driving syntrophic propionate catabolism.</title>
        <authorList>
            <person name="Hidalgo-Ahumada C.A.P."/>
            <person name="Nobu M.K."/>
            <person name="Narihiro T."/>
            <person name="Tamaki H."/>
            <person name="Liu W.T."/>
            <person name="Kamagata Y."/>
            <person name="Stams A.J.M."/>
            <person name="Imachi H."/>
            <person name="Sousa D.Z."/>
        </authorList>
    </citation>
    <scope>NUCLEOTIDE SEQUENCE [LARGE SCALE GENOMIC DNA]</scope>
    <source>
        <strain evidence="1 2">MGP</strain>
    </source>
</reference>
<protein>
    <submittedName>
        <fullName evidence="1">Uncharacterized protein</fullName>
    </submittedName>
</protein>
<dbReference type="InterPro" id="IPR049210">
    <property type="entry name" value="DUF6812"/>
</dbReference>
<dbReference type="AlphaFoldDB" id="A0A4Y7RW50"/>
<dbReference type="Proteomes" id="UP000297597">
    <property type="component" value="Unassembled WGS sequence"/>
</dbReference>